<feature type="domain" description="PBP" evidence="1">
    <location>
        <begin position="27"/>
        <end position="275"/>
    </location>
</feature>
<dbReference type="InParanoid" id="A0A2J6T2V0"/>
<dbReference type="InterPro" id="IPR024370">
    <property type="entry name" value="PBP_domain"/>
</dbReference>
<accession>A0A2J6T2V0</accession>
<dbReference type="EMBL" id="KZ613847">
    <property type="protein sequence ID" value="PMD57243.1"/>
    <property type="molecule type" value="Genomic_DNA"/>
</dbReference>
<dbReference type="OrthoDB" id="10260248at2759"/>
<dbReference type="Pfam" id="PF12849">
    <property type="entry name" value="PBP_like_2"/>
    <property type="match status" value="1"/>
</dbReference>
<dbReference type="InterPro" id="IPR052738">
    <property type="entry name" value="ABC-Tungstate_binding"/>
</dbReference>
<proteinExistence type="predicted"/>
<dbReference type="Gene3D" id="3.40.190.10">
    <property type="entry name" value="Periplasmic binding protein-like II"/>
    <property type="match status" value="2"/>
</dbReference>
<dbReference type="RefSeq" id="XP_024734147.1">
    <property type="nucleotide sequence ID" value="XM_024878336.1"/>
</dbReference>
<reference evidence="2 3" key="1">
    <citation type="submission" date="2016-04" db="EMBL/GenBank/DDBJ databases">
        <title>A degradative enzymes factory behind the ericoid mycorrhizal symbiosis.</title>
        <authorList>
            <consortium name="DOE Joint Genome Institute"/>
            <person name="Martino E."/>
            <person name="Morin E."/>
            <person name="Grelet G."/>
            <person name="Kuo A."/>
            <person name="Kohler A."/>
            <person name="Daghino S."/>
            <person name="Barry K."/>
            <person name="Choi C."/>
            <person name="Cichocki N."/>
            <person name="Clum A."/>
            <person name="Copeland A."/>
            <person name="Hainaut M."/>
            <person name="Haridas S."/>
            <person name="Labutti K."/>
            <person name="Lindquist E."/>
            <person name="Lipzen A."/>
            <person name="Khouja H.-R."/>
            <person name="Murat C."/>
            <person name="Ohm R."/>
            <person name="Olson A."/>
            <person name="Spatafora J."/>
            <person name="Veneault-Fourrey C."/>
            <person name="Henrissat B."/>
            <person name="Grigoriev I."/>
            <person name="Martin F."/>
            <person name="Perotto S."/>
        </authorList>
    </citation>
    <scope>NUCLEOTIDE SEQUENCE [LARGE SCALE GENOMIC DNA]</scope>
    <source>
        <strain evidence="2 3">E</strain>
    </source>
</reference>
<dbReference type="PANTHER" id="PTHR37945:SF1">
    <property type="entry name" value="EXTRACELLULAR TUNGSTATE BINDING PROTEIN"/>
    <property type="match status" value="1"/>
</dbReference>
<dbReference type="SUPFAM" id="SSF53850">
    <property type="entry name" value="Periplasmic binding protein-like II"/>
    <property type="match status" value="1"/>
</dbReference>
<keyword evidence="3" id="KW-1185">Reference proteome</keyword>
<dbReference type="PANTHER" id="PTHR37945">
    <property type="entry name" value="EXTRACELLULAR TUNGSTATE BINDING PROTEIN"/>
    <property type="match status" value="1"/>
</dbReference>
<protein>
    <recommendedName>
        <fullName evidence="1">PBP domain-containing protein</fullName>
    </recommendedName>
</protein>
<evidence type="ECO:0000259" key="1">
    <source>
        <dbReference type="Pfam" id="PF12849"/>
    </source>
</evidence>
<evidence type="ECO:0000313" key="3">
    <source>
        <dbReference type="Proteomes" id="UP000235371"/>
    </source>
</evidence>
<gene>
    <name evidence="2" type="ORF">K444DRAFT_594130</name>
</gene>
<dbReference type="STRING" id="1095630.A0A2J6T2V0"/>
<dbReference type="Proteomes" id="UP000235371">
    <property type="component" value="Unassembled WGS sequence"/>
</dbReference>
<dbReference type="AlphaFoldDB" id="A0A2J6T2V0"/>
<sequence length="308" mass="34514">MASIFLKPNHPPHYIEAIEVYRIAPDTDSPTKLRIASGGAGQSGLIRTFAEGFIKHHVKTTGAAPFAIAWMASDTTMSFNSLALKAVDMSITYHPVAEKTAIQQGIADRREYIWRDHWMLVGPRSNPANLSTTGSPSIYDLFTQLFRACIETQNAKIPIRFLSRYDKSAANIKESNLWTAIGQTPWSYPHSSWYHTYVDFPFRALEVAALLGEYSLVDKGTWWSVEPWIREKLMVFKLGEDDEDDPLLNPAHALVSSKSDNKELAHEFVDWLTSEDGGQEVARTFTKNGVVLYSAAPPRKGLLSKPKL</sequence>
<organism evidence="2 3">
    <name type="scientific">Hyaloscypha bicolor E</name>
    <dbReference type="NCBI Taxonomy" id="1095630"/>
    <lineage>
        <taxon>Eukaryota</taxon>
        <taxon>Fungi</taxon>
        <taxon>Dikarya</taxon>
        <taxon>Ascomycota</taxon>
        <taxon>Pezizomycotina</taxon>
        <taxon>Leotiomycetes</taxon>
        <taxon>Helotiales</taxon>
        <taxon>Hyaloscyphaceae</taxon>
        <taxon>Hyaloscypha</taxon>
        <taxon>Hyaloscypha bicolor</taxon>
    </lineage>
</organism>
<dbReference type="GeneID" id="36586413"/>
<name>A0A2J6T2V0_9HELO</name>
<evidence type="ECO:0000313" key="2">
    <source>
        <dbReference type="EMBL" id="PMD57243.1"/>
    </source>
</evidence>